<protein>
    <submittedName>
        <fullName evidence="1">Uncharacterized protein</fullName>
    </submittedName>
</protein>
<gene>
    <name evidence="1" type="ORF">Patl1_18739</name>
</gene>
<evidence type="ECO:0000313" key="1">
    <source>
        <dbReference type="EMBL" id="KAJ0105406.1"/>
    </source>
</evidence>
<keyword evidence="2" id="KW-1185">Reference proteome</keyword>
<comment type="caution">
    <text evidence="1">The sequence shown here is derived from an EMBL/GenBank/DDBJ whole genome shotgun (WGS) entry which is preliminary data.</text>
</comment>
<accession>A0ACC1C096</accession>
<proteinExistence type="predicted"/>
<name>A0ACC1C096_9ROSI</name>
<evidence type="ECO:0000313" key="2">
    <source>
        <dbReference type="Proteomes" id="UP001164250"/>
    </source>
</evidence>
<organism evidence="1 2">
    <name type="scientific">Pistacia atlantica</name>
    <dbReference type="NCBI Taxonomy" id="434234"/>
    <lineage>
        <taxon>Eukaryota</taxon>
        <taxon>Viridiplantae</taxon>
        <taxon>Streptophyta</taxon>
        <taxon>Embryophyta</taxon>
        <taxon>Tracheophyta</taxon>
        <taxon>Spermatophyta</taxon>
        <taxon>Magnoliopsida</taxon>
        <taxon>eudicotyledons</taxon>
        <taxon>Gunneridae</taxon>
        <taxon>Pentapetalae</taxon>
        <taxon>rosids</taxon>
        <taxon>malvids</taxon>
        <taxon>Sapindales</taxon>
        <taxon>Anacardiaceae</taxon>
        <taxon>Pistacia</taxon>
    </lineage>
</organism>
<sequence length="985" mass="109982">MVFHCHYYVLFSLPLTHLSLRLRFYTHRPISVETLRRLSGDFHFDRLITRQIPLILYRRRRIPAIMPSKSSERLPAGWTVRFKAEKNGRKIKCYMNRGTGQTFFSKEDLLRYVKVERTLHEPKPSISSSRRPSENSDSKVRILKPNSDCSRRHSENSDIKVKIPKPISDCSRRHSENSNIKPVANENEHPDWLPDGWLVDLKTRKSGVLIGRPYKIYTDPLTGCKFFSKPEVLRYLESAKRKNCSSKRKETCNLESAKRKSCSSKWKETRNLESAKRRICSSKRKETRKKMCSASKVVVEKSTVDDLPPGWIKETKIRKNAFGVRRDPYYTDPVSGYVFRSKKDVFRYLETGEISRHAFKPAKRDAHDLEALPSPAAKRQKLEHSATRRRLFPVKESSEACSSALPEVEALKKRQGNRVSAETGLAGAATAEIFPEKMVTEKGSEAKKTSSFGYSVLSKPKVSKGNQGNMTFADNGPVATPATGTLQGKNSLECGIACGSGIYLKNSNKSEDKKKLNLPRRSSKRLAGHEPELVVDNVSIERVCKKKTAESCKSEAISAADLASNGLAAEVSKKLNAGPVIDMAESCKSEAISAADLASNGLAAEVSKKLNAGPVIDMADCVSSEVDIPSNEEQSHKIKPSRNKPIPGQQMHKMKSAESNEDKSESHLSFPFGDSYLDPCLEFAFKTLTGEIPVDGIPDNIPVSTPPADILQGKSLQQTNMEKCSARKVDSNSIKSNLPRRSSKRLAGFEPELVPDLTFSERALFNATRKFKESEALMNAVPDDMSSPLHEQSSSEINKPLELQSVSEGQPQQVDDEKPERRPQHLENEKPEGQPQQMENEKPEGQPQQLENKKMNNENSESQPVFPFGDSWSDPCLEFAFKTLTGAIPVDDNLAIQDYFQHQLHTSQTWTVSKPDLPDFSICSSFQTDVSFQLDVAEKKTASQQQLPVNPSLPPSGNVSLPSCSIASQQPCLEGNKEMHGKVKS</sequence>
<dbReference type="Proteomes" id="UP001164250">
    <property type="component" value="Chromosome 2"/>
</dbReference>
<reference evidence="2" key="1">
    <citation type="journal article" date="2023" name="G3 (Bethesda)">
        <title>Genome assembly and association tests identify interacting loci associated with vigor, precocity, and sex in interspecific pistachio rootstocks.</title>
        <authorList>
            <person name="Palmer W."/>
            <person name="Jacygrad E."/>
            <person name="Sagayaradj S."/>
            <person name="Cavanaugh K."/>
            <person name="Han R."/>
            <person name="Bertier L."/>
            <person name="Beede B."/>
            <person name="Kafkas S."/>
            <person name="Golino D."/>
            <person name="Preece J."/>
            <person name="Michelmore R."/>
        </authorList>
    </citation>
    <scope>NUCLEOTIDE SEQUENCE [LARGE SCALE GENOMIC DNA]</scope>
</reference>
<dbReference type="EMBL" id="CM047898">
    <property type="protein sequence ID" value="KAJ0105406.1"/>
    <property type="molecule type" value="Genomic_DNA"/>
</dbReference>